<proteinExistence type="predicted"/>
<accession>A0ABY7QKB9</accession>
<organism evidence="1 2">
    <name type="scientific">Chryseobacterium camelliae</name>
    <dbReference type="NCBI Taxonomy" id="1265445"/>
    <lineage>
        <taxon>Bacteria</taxon>
        <taxon>Pseudomonadati</taxon>
        <taxon>Bacteroidota</taxon>
        <taxon>Flavobacteriia</taxon>
        <taxon>Flavobacteriales</taxon>
        <taxon>Weeksellaceae</taxon>
        <taxon>Chryseobacterium group</taxon>
        <taxon>Chryseobacterium</taxon>
    </lineage>
</organism>
<dbReference type="RefSeq" id="WP_271147871.1">
    <property type="nucleotide sequence ID" value="NZ_CP115859.1"/>
</dbReference>
<gene>
    <name evidence="1" type="ORF">PFY12_10465</name>
</gene>
<evidence type="ECO:0000313" key="1">
    <source>
        <dbReference type="EMBL" id="WBV59481.1"/>
    </source>
</evidence>
<evidence type="ECO:0000313" key="2">
    <source>
        <dbReference type="Proteomes" id="UP001210978"/>
    </source>
</evidence>
<protein>
    <submittedName>
        <fullName evidence="1">Uncharacterized protein</fullName>
    </submittedName>
</protein>
<reference evidence="1 2" key="1">
    <citation type="submission" date="2023-01" db="EMBL/GenBank/DDBJ databases">
        <title>Complete genome of Chryseobacterium camelliae VAN22-5A.</title>
        <authorList>
            <person name="Zong G."/>
            <person name="Cao G."/>
        </authorList>
    </citation>
    <scope>NUCLEOTIDE SEQUENCE [LARGE SCALE GENOMIC DNA]</scope>
    <source>
        <strain evidence="1 2">VAN22-5A</strain>
    </source>
</reference>
<dbReference type="Proteomes" id="UP001210978">
    <property type="component" value="Chromosome"/>
</dbReference>
<keyword evidence="2" id="KW-1185">Reference proteome</keyword>
<dbReference type="EMBL" id="CP115859">
    <property type="protein sequence ID" value="WBV59481.1"/>
    <property type="molecule type" value="Genomic_DNA"/>
</dbReference>
<name>A0ABY7QKB9_9FLAO</name>
<sequence length="79" mass="9702">MKTLFENLKQYFQSNTREQIEQAWAEFDKYNIVGPTVDEFIHQSKYYNTLDIDDSYWEFICQDELINYNPKFASDFFLY</sequence>